<name>K7QKG8_9CAUD</name>
<evidence type="ECO:0000313" key="3">
    <source>
        <dbReference type="Proteomes" id="UP000009369"/>
    </source>
</evidence>
<evidence type="ECO:0000313" key="2">
    <source>
        <dbReference type="EMBL" id="AFU62840.1"/>
    </source>
</evidence>
<feature type="transmembrane region" description="Helical" evidence="1">
    <location>
        <begin position="6"/>
        <end position="25"/>
    </location>
</feature>
<protein>
    <submittedName>
        <fullName evidence="2">Uncharacterized protein</fullName>
    </submittedName>
</protein>
<dbReference type="RefSeq" id="YP_007348427.1">
    <property type="nucleotide sequence ID" value="NC_020079.1"/>
</dbReference>
<dbReference type="EMBL" id="JX561091">
    <property type="protein sequence ID" value="AFU62840.1"/>
    <property type="molecule type" value="Genomic_DNA"/>
</dbReference>
<dbReference type="GeneID" id="14516549"/>
<keyword evidence="1" id="KW-0472">Membrane</keyword>
<evidence type="ECO:0000256" key="1">
    <source>
        <dbReference type="SAM" id="Phobius"/>
    </source>
</evidence>
<dbReference type="Proteomes" id="UP000009369">
    <property type="component" value="Segment"/>
</dbReference>
<organism evidence="2 3">
    <name type="scientific">Escherichia phage phAPEC8</name>
    <dbReference type="NCBI Taxonomy" id="1229753"/>
    <lineage>
        <taxon>Viruses</taxon>
        <taxon>Duplodnaviria</taxon>
        <taxon>Heunggongvirae</taxon>
        <taxon>Uroviricota</taxon>
        <taxon>Caudoviricetes</taxon>
        <taxon>Stephanstirmvirinae</taxon>
        <taxon>Phapecoctavirus</taxon>
        <taxon>Phapecoctavirus phAPEC8</taxon>
        <taxon>Escherichia virus phAPEC8</taxon>
    </lineage>
</organism>
<gene>
    <name evidence="2" type="ORF">phAPEC8_0059</name>
</gene>
<dbReference type="KEGG" id="vg:14516549"/>
<sequence>MKHYYIEIYYSLSLVNICLGYHIFLKKSMLIHLSIICLR</sequence>
<keyword evidence="1" id="KW-1133">Transmembrane helix</keyword>
<accession>K7QKG8</accession>
<keyword evidence="1" id="KW-0812">Transmembrane</keyword>
<keyword evidence="3" id="KW-1185">Reference proteome</keyword>
<proteinExistence type="predicted"/>
<reference evidence="2 3" key="1">
    <citation type="journal article" date="2012" name="J. Virol.">
        <title>Complete Genome Sequence of the Novel Escherichia coli Phage phAPEC8.</title>
        <authorList>
            <person name="Tsonos J."/>
            <person name="Adriaenssens E.M."/>
            <person name="Klumpp J."/>
            <person name="Hernalsteens J.P."/>
            <person name="Lavigne R."/>
            <person name="De Greve H."/>
        </authorList>
    </citation>
    <scope>NUCLEOTIDE SEQUENCE [LARGE SCALE GENOMIC DNA]</scope>
</reference>